<organism evidence="1">
    <name type="scientific">marine metagenome</name>
    <dbReference type="NCBI Taxonomy" id="408172"/>
    <lineage>
        <taxon>unclassified sequences</taxon>
        <taxon>metagenomes</taxon>
        <taxon>ecological metagenomes</taxon>
    </lineage>
</organism>
<dbReference type="PANTHER" id="PTHR20883">
    <property type="entry name" value="PHYTANOYL-COA DIOXYGENASE DOMAIN CONTAINING 1"/>
    <property type="match status" value="1"/>
</dbReference>
<dbReference type="GO" id="GO:0046872">
    <property type="term" value="F:metal ion binding"/>
    <property type="evidence" value="ECO:0007669"/>
    <property type="project" value="UniProtKB-ARBA"/>
</dbReference>
<dbReference type="Gene3D" id="2.60.120.620">
    <property type="entry name" value="q2cbj1_9rhob like domain"/>
    <property type="match status" value="1"/>
</dbReference>
<proteinExistence type="predicted"/>
<sequence length="290" mass="33017">MSTHEVTKEDIEKFKENGYIIYENFINRDLVERALSRVMPIFSGEFETGVLPDKVKCQKDGSGGDDCSSGSMCNIWKSDRTVAQITLSEKVGKFAAELMNWPGSRANQDNIFLVPPNSGTTTFHQDEPYQDWHEPGRLITCWIALADVSAKGAALEYVRGSHKWPLGSRVTTKFHSAKNYRSDLDREAAELGNEVDIVPVVVPSGAAVFHDGKIWHGSNFNRTDKCRYSVSTHCMSSDSHFHPTIPSPMFNHYKRFEDLTMDESFFPILWTIDNKRSKFLKDYFRISNEK</sequence>
<accession>A0A382MD20</accession>
<reference evidence="1" key="1">
    <citation type="submission" date="2018-05" db="EMBL/GenBank/DDBJ databases">
        <authorList>
            <person name="Lanie J.A."/>
            <person name="Ng W.-L."/>
            <person name="Kazmierczak K.M."/>
            <person name="Andrzejewski T.M."/>
            <person name="Davidsen T.M."/>
            <person name="Wayne K.J."/>
            <person name="Tettelin H."/>
            <person name="Glass J.I."/>
            <person name="Rusch D."/>
            <person name="Podicherti R."/>
            <person name="Tsui H.-C.T."/>
            <person name="Winkler M.E."/>
        </authorList>
    </citation>
    <scope>NUCLEOTIDE SEQUENCE</scope>
</reference>
<evidence type="ECO:0008006" key="2">
    <source>
        <dbReference type="Google" id="ProtNLM"/>
    </source>
</evidence>
<dbReference type="GO" id="GO:0016491">
    <property type="term" value="F:oxidoreductase activity"/>
    <property type="evidence" value="ECO:0007669"/>
    <property type="project" value="UniProtKB-ARBA"/>
</dbReference>
<dbReference type="PANTHER" id="PTHR20883:SF48">
    <property type="entry name" value="ECTOINE DIOXYGENASE"/>
    <property type="match status" value="1"/>
</dbReference>
<dbReference type="EMBL" id="UINC01092880">
    <property type="protein sequence ID" value="SVC46844.1"/>
    <property type="molecule type" value="Genomic_DNA"/>
</dbReference>
<dbReference type="SUPFAM" id="SSF51197">
    <property type="entry name" value="Clavaminate synthase-like"/>
    <property type="match status" value="1"/>
</dbReference>
<gene>
    <name evidence="1" type="ORF">METZ01_LOCUS299698</name>
</gene>
<protein>
    <recommendedName>
        <fullName evidence="2">Phytanoyl-CoA dioxygenase family protein</fullName>
    </recommendedName>
</protein>
<dbReference type="AlphaFoldDB" id="A0A382MD20"/>
<dbReference type="Pfam" id="PF05721">
    <property type="entry name" value="PhyH"/>
    <property type="match status" value="1"/>
</dbReference>
<dbReference type="InterPro" id="IPR008775">
    <property type="entry name" value="Phytyl_CoA_dOase-like"/>
</dbReference>
<name>A0A382MD20_9ZZZZ</name>
<evidence type="ECO:0000313" key="1">
    <source>
        <dbReference type="EMBL" id="SVC46844.1"/>
    </source>
</evidence>